<proteinExistence type="predicted"/>
<gene>
    <name evidence="1" type="ORF">V5E97_05550</name>
</gene>
<protein>
    <submittedName>
        <fullName evidence="1">Uncharacterized protein</fullName>
    </submittedName>
</protein>
<dbReference type="EMBL" id="CP155447">
    <property type="protein sequence ID" value="XBH05485.1"/>
    <property type="molecule type" value="Genomic_DNA"/>
</dbReference>
<sequence>MPRTARASAAGYCYHALNRGNARATVFHKDGDYDAFLEMMGANSKGHS</sequence>
<name>A0AAU7CJQ9_9BACT</name>
<dbReference type="AlphaFoldDB" id="A0AAU7CJQ9"/>
<evidence type="ECO:0000313" key="1">
    <source>
        <dbReference type="EMBL" id="XBH05485.1"/>
    </source>
</evidence>
<reference evidence="1" key="1">
    <citation type="submission" date="2024-05" db="EMBL/GenBank/DDBJ databases">
        <title>Planctomycetes of the genus Singulisphaera possess chitinolytic capabilities.</title>
        <authorList>
            <person name="Ivanova A."/>
        </authorList>
    </citation>
    <scope>NUCLEOTIDE SEQUENCE</scope>
    <source>
        <strain evidence="1">Ch08T</strain>
    </source>
</reference>
<dbReference type="RefSeq" id="WP_406698307.1">
    <property type="nucleotide sequence ID" value="NZ_CP155447.1"/>
</dbReference>
<accession>A0AAU7CJQ9</accession>
<organism evidence="1">
    <name type="scientific">Singulisphaera sp. Ch08</name>
    <dbReference type="NCBI Taxonomy" id="3120278"/>
    <lineage>
        <taxon>Bacteria</taxon>
        <taxon>Pseudomonadati</taxon>
        <taxon>Planctomycetota</taxon>
        <taxon>Planctomycetia</taxon>
        <taxon>Isosphaerales</taxon>
        <taxon>Isosphaeraceae</taxon>
        <taxon>Singulisphaera</taxon>
    </lineage>
</organism>